<dbReference type="InterPro" id="IPR036217">
    <property type="entry name" value="MethylDNA_cys_MeTrfase_DNAb"/>
</dbReference>
<dbReference type="Gene3D" id="1.10.10.10">
    <property type="entry name" value="Winged helix-like DNA-binding domain superfamily/Winged helix DNA-binding domain"/>
    <property type="match status" value="1"/>
</dbReference>
<feature type="domain" description="HTH araC/xylS-type" evidence="9">
    <location>
        <begin position="45"/>
        <end position="150"/>
    </location>
</feature>
<sequence length="322" mass="36318">MLYSDIFRKKQIAAIRRKKHTDNLNNYQNIDLNTSRPHAHYQLVETAIHLLERRSLSKNISASSNEPSLAELAKLMGMSPSHLQRVFKEWAGISPKQFFQCLQKDHARKLLLAGNSSLNTTMEMGYPSSSKLHQLMVKFEALTPGEIKRQGEGITFRIGRGSSPFGEVFVCLTSKGINSLEFQTESLGYLEWLKGLSQIYPKAQFQESDREVQTIIDITFHEIEMPTGALSLQVHGTAFQLQVWQALLHLPHGQLTSYQQLANAIGKPSASRAVGSAVAKNPIAFLIPCHRVIKATGDLGQYRWNSERKKALHIWEQGLKLR</sequence>
<dbReference type="SUPFAM" id="SSF46689">
    <property type="entry name" value="Homeodomain-like"/>
    <property type="match status" value="1"/>
</dbReference>
<dbReference type="PROSITE" id="PS00374">
    <property type="entry name" value="MGMT"/>
    <property type="match status" value="1"/>
</dbReference>
<evidence type="ECO:0000259" key="9">
    <source>
        <dbReference type="PROSITE" id="PS01124"/>
    </source>
</evidence>
<dbReference type="EMBL" id="JANKHG010000027">
    <property type="protein sequence ID" value="MCR2747696.1"/>
    <property type="molecule type" value="Genomic_DNA"/>
</dbReference>
<keyword evidence="11" id="KW-1185">Reference proteome</keyword>
<dbReference type="EC" id="2.1.1.63" evidence="10"/>
<evidence type="ECO:0000256" key="4">
    <source>
        <dbReference type="ARBA" id="ARBA00022763"/>
    </source>
</evidence>
<dbReference type="SUPFAM" id="SSF46767">
    <property type="entry name" value="Methylated DNA-protein cysteine methyltransferase, C-terminal domain"/>
    <property type="match status" value="1"/>
</dbReference>
<dbReference type="Pfam" id="PF01035">
    <property type="entry name" value="DNA_binding_1"/>
    <property type="match status" value="1"/>
</dbReference>
<dbReference type="GO" id="GO:0032259">
    <property type="term" value="P:methylation"/>
    <property type="evidence" value="ECO:0007669"/>
    <property type="project" value="UniProtKB-KW"/>
</dbReference>
<dbReference type="PROSITE" id="PS01124">
    <property type="entry name" value="HTH_ARAC_FAMILY_2"/>
    <property type="match status" value="1"/>
</dbReference>
<keyword evidence="3 10" id="KW-0808">Transferase</keyword>
<comment type="catalytic activity">
    <reaction evidence="8">
        <text>a 6-O-methyl-2'-deoxyguanosine in DNA + L-cysteinyl-[protein] = S-methyl-L-cysteinyl-[protein] + a 2'-deoxyguanosine in DNA</text>
        <dbReference type="Rhea" id="RHEA:24000"/>
        <dbReference type="Rhea" id="RHEA-COMP:10131"/>
        <dbReference type="Rhea" id="RHEA-COMP:10132"/>
        <dbReference type="Rhea" id="RHEA-COMP:11367"/>
        <dbReference type="Rhea" id="RHEA-COMP:11368"/>
        <dbReference type="ChEBI" id="CHEBI:29950"/>
        <dbReference type="ChEBI" id="CHEBI:82612"/>
        <dbReference type="ChEBI" id="CHEBI:85445"/>
        <dbReference type="ChEBI" id="CHEBI:85448"/>
        <dbReference type="EC" id="2.1.1.63"/>
    </reaction>
</comment>
<keyword evidence="7" id="KW-0234">DNA repair</keyword>
<dbReference type="InterPro" id="IPR036388">
    <property type="entry name" value="WH-like_DNA-bd_sf"/>
</dbReference>
<dbReference type="NCBIfam" id="TIGR00589">
    <property type="entry name" value="ogt"/>
    <property type="match status" value="1"/>
</dbReference>
<dbReference type="SMART" id="SM00342">
    <property type="entry name" value="HTH_ARAC"/>
    <property type="match status" value="1"/>
</dbReference>
<evidence type="ECO:0000256" key="5">
    <source>
        <dbReference type="ARBA" id="ARBA00023015"/>
    </source>
</evidence>
<dbReference type="Pfam" id="PF12833">
    <property type="entry name" value="HTH_18"/>
    <property type="match status" value="1"/>
</dbReference>
<dbReference type="Proteomes" id="UP001165267">
    <property type="component" value="Unassembled WGS sequence"/>
</dbReference>
<keyword evidence="2 10" id="KW-0489">Methyltransferase</keyword>
<evidence type="ECO:0000313" key="10">
    <source>
        <dbReference type="EMBL" id="MCR2747696.1"/>
    </source>
</evidence>
<dbReference type="InterPro" id="IPR009057">
    <property type="entry name" value="Homeodomain-like_sf"/>
</dbReference>
<organism evidence="10 11">
    <name type="scientific">Limnobacter parvus</name>
    <dbReference type="NCBI Taxonomy" id="2939690"/>
    <lineage>
        <taxon>Bacteria</taxon>
        <taxon>Pseudomonadati</taxon>
        <taxon>Pseudomonadota</taxon>
        <taxon>Betaproteobacteria</taxon>
        <taxon>Burkholderiales</taxon>
        <taxon>Burkholderiaceae</taxon>
        <taxon>Limnobacter</taxon>
    </lineage>
</organism>
<evidence type="ECO:0000256" key="3">
    <source>
        <dbReference type="ARBA" id="ARBA00022679"/>
    </source>
</evidence>
<evidence type="ECO:0000313" key="11">
    <source>
        <dbReference type="Proteomes" id="UP001165267"/>
    </source>
</evidence>
<comment type="catalytic activity">
    <reaction evidence="1">
        <text>a 4-O-methyl-thymidine in DNA + L-cysteinyl-[protein] = a thymidine in DNA + S-methyl-L-cysteinyl-[protein]</text>
        <dbReference type="Rhea" id="RHEA:53428"/>
        <dbReference type="Rhea" id="RHEA-COMP:10131"/>
        <dbReference type="Rhea" id="RHEA-COMP:10132"/>
        <dbReference type="Rhea" id="RHEA-COMP:13555"/>
        <dbReference type="Rhea" id="RHEA-COMP:13556"/>
        <dbReference type="ChEBI" id="CHEBI:29950"/>
        <dbReference type="ChEBI" id="CHEBI:82612"/>
        <dbReference type="ChEBI" id="CHEBI:137386"/>
        <dbReference type="ChEBI" id="CHEBI:137387"/>
        <dbReference type="EC" id="2.1.1.63"/>
    </reaction>
</comment>
<evidence type="ECO:0000256" key="1">
    <source>
        <dbReference type="ARBA" id="ARBA00001286"/>
    </source>
</evidence>
<keyword evidence="5" id="KW-0805">Transcription regulation</keyword>
<dbReference type="CDD" id="cd06445">
    <property type="entry name" value="ATase"/>
    <property type="match status" value="1"/>
</dbReference>
<dbReference type="InterPro" id="IPR036631">
    <property type="entry name" value="MGMT_N_sf"/>
</dbReference>
<dbReference type="InterPro" id="IPR014048">
    <property type="entry name" value="MethylDNA_cys_MeTrfase_DNA-bd"/>
</dbReference>
<evidence type="ECO:0000256" key="2">
    <source>
        <dbReference type="ARBA" id="ARBA00022603"/>
    </source>
</evidence>
<dbReference type="PANTHER" id="PTHR10815">
    <property type="entry name" value="METHYLATED-DNA--PROTEIN-CYSTEINE METHYLTRANSFERASE"/>
    <property type="match status" value="1"/>
</dbReference>
<comment type="caution">
    <text evidence="10">The sequence shown here is derived from an EMBL/GenBank/DDBJ whole genome shotgun (WGS) entry which is preliminary data.</text>
</comment>
<dbReference type="InterPro" id="IPR018060">
    <property type="entry name" value="HTH_AraC"/>
</dbReference>
<dbReference type="RefSeq" id="WP_257512918.1">
    <property type="nucleotide sequence ID" value="NZ_JANKHG010000027.1"/>
</dbReference>
<evidence type="ECO:0000256" key="8">
    <source>
        <dbReference type="ARBA" id="ARBA00049348"/>
    </source>
</evidence>
<dbReference type="InterPro" id="IPR001497">
    <property type="entry name" value="MethylDNA_cys_MeTrfase_AS"/>
</dbReference>
<dbReference type="Gene3D" id="3.30.160.70">
    <property type="entry name" value="Methylated DNA-protein cysteine methyltransferase domain"/>
    <property type="match status" value="1"/>
</dbReference>
<evidence type="ECO:0000256" key="7">
    <source>
        <dbReference type="ARBA" id="ARBA00023204"/>
    </source>
</evidence>
<dbReference type="SUPFAM" id="SSF53155">
    <property type="entry name" value="Methylated DNA-protein cysteine methyltransferase domain"/>
    <property type="match status" value="1"/>
</dbReference>
<evidence type="ECO:0000256" key="6">
    <source>
        <dbReference type="ARBA" id="ARBA00023163"/>
    </source>
</evidence>
<protein>
    <submittedName>
        <fullName evidence="10">Methylated-DNA--[protein]-cysteine S-methyltransferase</fullName>
        <ecNumber evidence="10">2.1.1.63</ecNumber>
    </submittedName>
</protein>
<dbReference type="PANTHER" id="PTHR10815:SF13">
    <property type="entry name" value="METHYLATED-DNA--PROTEIN-CYSTEINE METHYLTRANSFERASE"/>
    <property type="match status" value="1"/>
</dbReference>
<dbReference type="GO" id="GO:0003908">
    <property type="term" value="F:methylated-DNA-[protein]-cysteine S-methyltransferase activity"/>
    <property type="evidence" value="ECO:0007669"/>
    <property type="project" value="UniProtKB-EC"/>
</dbReference>
<keyword evidence="4" id="KW-0227">DNA damage</keyword>
<accession>A0ABT1XK74</accession>
<gene>
    <name evidence="10" type="ORF">NSP04_13680</name>
</gene>
<proteinExistence type="predicted"/>
<dbReference type="Gene3D" id="1.10.10.60">
    <property type="entry name" value="Homeodomain-like"/>
    <property type="match status" value="1"/>
</dbReference>
<reference evidence="10" key="1">
    <citation type="submission" date="2022-07" db="EMBL/GenBank/DDBJ databases">
        <authorList>
            <person name="Xamxidin M."/>
        </authorList>
    </citation>
    <scope>NUCLEOTIDE SEQUENCE</scope>
    <source>
        <strain evidence="10">YS8-69</strain>
    </source>
</reference>
<name>A0ABT1XK74_9BURK</name>
<keyword evidence="6" id="KW-0804">Transcription</keyword>